<proteinExistence type="predicted"/>
<sequence length="181" mass="19878">MPKRKTRAWTKAQKGKKVITNVESDPQAQEPLMSATGNGKESKTVPVNTKKVQDSKDETVGNRYPRAADEWRTEKSTSMPTKKNQKEPVQTDAQAPLASPVLGSGEDPKSPADTLTYNADTSVPMEEAKKDVQTQTDAQEPSTDGVEAMKVPAPGPGELIKYLEDALKPTQRIFSERRPRT</sequence>
<accession>A0A9P5U378</accession>
<organism evidence="2 3">
    <name type="scientific">Rhodocollybia butyracea</name>
    <dbReference type="NCBI Taxonomy" id="206335"/>
    <lineage>
        <taxon>Eukaryota</taxon>
        <taxon>Fungi</taxon>
        <taxon>Dikarya</taxon>
        <taxon>Basidiomycota</taxon>
        <taxon>Agaricomycotina</taxon>
        <taxon>Agaricomycetes</taxon>
        <taxon>Agaricomycetidae</taxon>
        <taxon>Agaricales</taxon>
        <taxon>Marasmiineae</taxon>
        <taxon>Omphalotaceae</taxon>
        <taxon>Rhodocollybia</taxon>
    </lineage>
</organism>
<feature type="compositionally biased region" description="Polar residues" evidence="1">
    <location>
        <begin position="76"/>
        <end position="93"/>
    </location>
</feature>
<dbReference type="AlphaFoldDB" id="A0A9P5U378"/>
<dbReference type="Proteomes" id="UP000772434">
    <property type="component" value="Unassembled WGS sequence"/>
</dbReference>
<reference evidence="2" key="1">
    <citation type="submission" date="2020-11" db="EMBL/GenBank/DDBJ databases">
        <authorList>
            <consortium name="DOE Joint Genome Institute"/>
            <person name="Ahrendt S."/>
            <person name="Riley R."/>
            <person name="Andreopoulos W."/>
            <person name="Labutti K."/>
            <person name="Pangilinan J."/>
            <person name="Ruiz-Duenas F.J."/>
            <person name="Barrasa J.M."/>
            <person name="Sanchez-Garcia M."/>
            <person name="Camarero S."/>
            <person name="Miyauchi S."/>
            <person name="Serrano A."/>
            <person name="Linde D."/>
            <person name="Babiker R."/>
            <person name="Drula E."/>
            <person name="Ayuso-Fernandez I."/>
            <person name="Pacheco R."/>
            <person name="Padilla G."/>
            <person name="Ferreira P."/>
            <person name="Barriuso J."/>
            <person name="Kellner H."/>
            <person name="Castanera R."/>
            <person name="Alfaro M."/>
            <person name="Ramirez L."/>
            <person name="Pisabarro A.G."/>
            <person name="Kuo A."/>
            <person name="Tritt A."/>
            <person name="Lipzen A."/>
            <person name="He G."/>
            <person name="Yan M."/>
            <person name="Ng V."/>
            <person name="Cullen D."/>
            <person name="Martin F."/>
            <person name="Rosso M.-N."/>
            <person name="Henrissat B."/>
            <person name="Hibbett D."/>
            <person name="Martinez A.T."/>
            <person name="Grigoriev I.V."/>
        </authorList>
    </citation>
    <scope>NUCLEOTIDE SEQUENCE</scope>
    <source>
        <strain evidence="2">AH 40177</strain>
    </source>
</reference>
<feature type="region of interest" description="Disordered" evidence="1">
    <location>
        <begin position="1"/>
        <end position="157"/>
    </location>
</feature>
<evidence type="ECO:0000313" key="2">
    <source>
        <dbReference type="EMBL" id="KAF9065430.1"/>
    </source>
</evidence>
<gene>
    <name evidence="2" type="ORF">BDP27DRAFT_59434</name>
</gene>
<dbReference type="EMBL" id="JADNRY010000104">
    <property type="protein sequence ID" value="KAF9065430.1"/>
    <property type="molecule type" value="Genomic_DNA"/>
</dbReference>
<name>A0A9P5U378_9AGAR</name>
<comment type="caution">
    <text evidence="2">The sequence shown here is derived from an EMBL/GenBank/DDBJ whole genome shotgun (WGS) entry which is preliminary data.</text>
</comment>
<feature type="compositionally biased region" description="Basic and acidic residues" evidence="1">
    <location>
        <begin position="51"/>
        <end position="75"/>
    </location>
</feature>
<evidence type="ECO:0000256" key="1">
    <source>
        <dbReference type="SAM" id="MobiDB-lite"/>
    </source>
</evidence>
<protein>
    <submittedName>
        <fullName evidence="2">Uncharacterized protein</fullName>
    </submittedName>
</protein>
<keyword evidence="3" id="KW-1185">Reference proteome</keyword>
<evidence type="ECO:0000313" key="3">
    <source>
        <dbReference type="Proteomes" id="UP000772434"/>
    </source>
</evidence>
<feature type="compositionally biased region" description="Basic residues" evidence="1">
    <location>
        <begin position="1"/>
        <end position="17"/>
    </location>
</feature>
<feature type="compositionally biased region" description="Polar residues" evidence="1">
    <location>
        <begin position="133"/>
        <end position="142"/>
    </location>
</feature>